<proteinExistence type="predicted"/>
<dbReference type="EMBL" id="CP045226">
    <property type="protein sequence ID" value="QFS43732.1"/>
    <property type="molecule type" value="Genomic_DNA"/>
</dbReference>
<evidence type="ECO:0000313" key="1">
    <source>
        <dbReference type="EMBL" id="QFS43732.1"/>
    </source>
</evidence>
<dbReference type="AlphaFoldDB" id="A0A5P8VTM4"/>
<reference evidence="1 2" key="1">
    <citation type="submission" date="2019-10" db="EMBL/GenBank/DDBJ databases">
        <title>Genomic and transcriptomic insights into the perfect genentic adaptation of a filamentous nitrogen-fixing cyanobacterium to rice fields.</title>
        <authorList>
            <person name="Chen Z."/>
        </authorList>
    </citation>
    <scope>NUCLEOTIDE SEQUENCE [LARGE SCALE GENOMIC DNA]</scope>
    <source>
        <strain evidence="1">CCNUC1</strain>
    </source>
</reference>
<protein>
    <submittedName>
        <fullName evidence="1">Uncharacterized protein</fullName>
    </submittedName>
</protein>
<sequence length="44" mass="5132">MIADDNFGKILTLSFTLLNYSLHKLCVKTVLTLAKQENKRQKFF</sequence>
<gene>
    <name evidence="1" type="ORF">GXM_01205</name>
</gene>
<keyword evidence="2" id="KW-1185">Reference proteome</keyword>
<name>A0A5P8VTM4_9NOSO</name>
<accession>A0A5P8VTM4</accession>
<dbReference type="KEGG" id="nsh:GXM_01205"/>
<evidence type="ECO:0000313" key="2">
    <source>
        <dbReference type="Proteomes" id="UP000326678"/>
    </source>
</evidence>
<dbReference type="Proteomes" id="UP000326678">
    <property type="component" value="Chromosome Gxm1"/>
</dbReference>
<organism evidence="1 2">
    <name type="scientific">Nostoc sphaeroides CCNUC1</name>
    <dbReference type="NCBI Taxonomy" id="2653204"/>
    <lineage>
        <taxon>Bacteria</taxon>
        <taxon>Bacillati</taxon>
        <taxon>Cyanobacteriota</taxon>
        <taxon>Cyanophyceae</taxon>
        <taxon>Nostocales</taxon>
        <taxon>Nostocaceae</taxon>
        <taxon>Nostoc</taxon>
    </lineage>
</organism>